<keyword evidence="1" id="KW-0812">Transmembrane</keyword>
<name>K9UDT3_CHAP6</name>
<dbReference type="EMBL" id="CP003600">
    <property type="protein sequence ID" value="AFY92364.1"/>
    <property type="molecule type" value="Genomic_DNA"/>
</dbReference>
<evidence type="ECO:0000313" key="2">
    <source>
        <dbReference type="EMBL" id="AFY92364.1"/>
    </source>
</evidence>
<keyword evidence="3" id="KW-1185">Reference proteome</keyword>
<feature type="transmembrane region" description="Helical" evidence="1">
    <location>
        <begin position="123"/>
        <end position="145"/>
    </location>
</feature>
<dbReference type="eggNOG" id="ENOG5032VKF">
    <property type="taxonomic scope" value="Bacteria"/>
</dbReference>
<dbReference type="PATRIC" id="fig|1173020.3.peg.1338"/>
<protein>
    <recommendedName>
        <fullName evidence="4">DUF3267 domain-containing protein</fullName>
    </recommendedName>
</protein>
<dbReference type="InterPro" id="IPR021683">
    <property type="entry name" value="DUF3267"/>
</dbReference>
<dbReference type="HOGENOM" id="CLU_942323_0_0_3"/>
<feature type="transmembrane region" description="Helical" evidence="1">
    <location>
        <begin position="151"/>
        <end position="169"/>
    </location>
</feature>
<reference evidence="2 3" key="1">
    <citation type="submission" date="2012-05" db="EMBL/GenBank/DDBJ databases">
        <title>Finished chromosome of genome of Chamaesiphon sp. PCC 6605.</title>
        <authorList>
            <consortium name="US DOE Joint Genome Institute"/>
            <person name="Gugger M."/>
            <person name="Coursin T."/>
            <person name="Rippka R."/>
            <person name="Tandeau De Marsac N."/>
            <person name="Huntemann M."/>
            <person name="Wei C.-L."/>
            <person name="Han J."/>
            <person name="Detter J.C."/>
            <person name="Han C."/>
            <person name="Tapia R."/>
            <person name="Chen A."/>
            <person name="Kyrpides N."/>
            <person name="Mavromatis K."/>
            <person name="Markowitz V."/>
            <person name="Szeto E."/>
            <person name="Ivanova N."/>
            <person name="Pagani I."/>
            <person name="Pati A."/>
            <person name="Goodwin L."/>
            <person name="Nordberg H.P."/>
            <person name="Cantor M.N."/>
            <person name="Hua S.X."/>
            <person name="Woyke T."/>
            <person name="Kerfeld C.A."/>
        </authorList>
    </citation>
    <scope>NUCLEOTIDE SEQUENCE [LARGE SCALE GENOMIC DNA]</scope>
    <source>
        <strain evidence="3">ATCC 27169 / PCC 6605</strain>
    </source>
</reference>
<dbReference type="AlphaFoldDB" id="K9UDT3"/>
<dbReference type="RefSeq" id="WP_015158552.1">
    <property type="nucleotide sequence ID" value="NC_019697.1"/>
</dbReference>
<feature type="transmembrane region" description="Helical" evidence="1">
    <location>
        <begin position="61"/>
        <end position="81"/>
    </location>
</feature>
<dbReference type="STRING" id="1173020.Cha6605_1141"/>
<dbReference type="Pfam" id="PF11667">
    <property type="entry name" value="DUF3267"/>
    <property type="match status" value="1"/>
</dbReference>
<keyword evidence="1" id="KW-0472">Membrane</keyword>
<feature type="transmembrane region" description="Helical" evidence="1">
    <location>
        <begin position="218"/>
        <end position="241"/>
    </location>
</feature>
<gene>
    <name evidence="2" type="ORF">Cha6605_1141</name>
</gene>
<proteinExistence type="predicted"/>
<dbReference type="Proteomes" id="UP000010366">
    <property type="component" value="Chromosome"/>
</dbReference>
<evidence type="ECO:0000313" key="3">
    <source>
        <dbReference type="Proteomes" id="UP000010366"/>
    </source>
</evidence>
<dbReference type="KEGG" id="cmp:Cha6605_1141"/>
<organism evidence="2 3">
    <name type="scientific">Chamaesiphon minutus (strain ATCC 27169 / PCC 6605)</name>
    <dbReference type="NCBI Taxonomy" id="1173020"/>
    <lineage>
        <taxon>Bacteria</taxon>
        <taxon>Bacillati</taxon>
        <taxon>Cyanobacteriota</taxon>
        <taxon>Cyanophyceae</taxon>
        <taxon>Gomontiellales</taxon>
        <taxon>Chamaesiphonaceae</taxon>
        <taxon>Chamaesiphon</taxon>
    </lineage>
</organism>
<feature type="transmembrane region" description="Helical" evidence="1">
    <location>
        <begin position="20"/>
        <end position="41"/>
    </location>
</feature>
<evidence type="ECO:0008006" key="4">
    <source>
        <dbReference type="Google" id="ProtNLM"/>
    </source>
</evidence>
<keyword evidence="1" id="KW-1133">Transmembrane helix</keyword>
<feature type="transmembrane region" description="Helical" evidence="1">
    <location>
        <begin position="268"/>
        <end position="290"/>
    </location>
</feature>
<accession>K9UDT3</accession>
<dbReference type="OrthoDB" id="495971at2"/>
<evidence type="ECO:0000256" key="1">
    <source>
        <dbReference type="SAM" id="Phobius"/>
    </source>
</evidence>
<sequence length="301" mass="33922">MNRTTRTEALYVFRLTPEVLLIWTTLSLFLFILTASGASWYYAIIHHQTVSFSIKSAEGGIWQGIIGLVVLIAITFATTIIHELVHGIAFATFGGSPRYGLKVKYFLPLAYATSPGDIFRRNAFIVIILAPLLVIDIVSLLMLTIFPQAPWLIWVIAFNTSGAIGDIWISVQLLRCPKSIEVEDREESIAIYAPLNVTRQELPFTSSDKSRSSSGRKALLNIVLTTFVLMSIFGFLLLPILKILEAPSFAIDSNFFLLMRWENTQKGFSFKFTALSFVIVIFTLLLLTFITNMLRRLRLPF</sequence>